<dbReference type="GO" id="GO:0003700">
    <property type="term" value="F:DNA-binding transcription factor activity"/>
    <property type="evidence" value="ECO:0007669"/>
    <property type="project" value="InterPro"/>
</dbReference>
<dbReference type="InterPro" id="IPR018060">
    <property type="entry name" value="HTH_AraC"/>
</dbReference>
<dbReference type="PANTHER" id="PTHR43280">
    <property type="entry name" value="ARAC-FAMILY TRANSCRIPTIONAL REGULATOR"/>
    <property type="match status" value="1"/>
</dbReference>
<evidence type="ECO:0000256" key="1">
    <source>
        <dbReference type="ARBA" id="ARBA00023015"/>
    </source>
</evidence>
<dbReference type="STRING" id="1193011.LEP1GSC058_2028"/>
<evidence type="ECO:0000313" key="7">
    <source>
        <dbReference type="Proteomes" id="UP000014540"/>
    </source>
</evidence>
<dbReference type="PRINTS" id="PR00032">
    <property type="entry name" value="HTHARAC"/>
</dbReference>
<evidence type="ECO:0000256" key="2">
    <source>
        <dbReference type="ARBA" id="ARBA00023125"/>
    </source>
</evidence>
<dbReference type="SUPFAM" id="SSF46689">
    <property type="entry name" value="Homeodomain-like"/>
    <property type="match status" value="1"/>
</dbReference>
<keyword evidence="1" id="KW-0805">Transcription regulation</keyword>
<dbReference type="EMBL" id="AKWZ02000003">
    <property type="protein sequence ID" value="EPG75466.1"/>
    <property type="molecule type" value="Genomic_DNA"/>
</dbReference>
<gene>
    <name evidence="6" type="ORF">LEP1GSC058_2028</name>
</gene>
<keyword evidence="7" id="KW-1185">Reference proteome</keyword>
<feature type="transmembrane region" description="Helical" evidence="4">
    <location>
        <begin position="187"/>
        <end position="208"/>
    </location>
</feature>
<reference evidence="6" key="1">
    <citation type="submission" date="2013-04" db="EMBL/GenBank/DDBJ databases">
        <authorList>
            <person name="Harkins D.M."/>
            <person name="Durkin A.S."/>
            <person name="Selengut J.D."/>
            <person name="Sanka R."/>
            <person name="DePew J."/>
            <person name="Purushe J."/>
            <person name="Ahmed A."/>
            <person name="van der Linden H."/>
            <person name="Goris M.G.A."/>
            <person name="Hartskeerl R.A."/>
            <person name="Vinetz J.M."/>
            <person name="Sutton G.G."/>
            <person name="Nelson W.C."/>
            <person name="Fouts D.E."/>
        </authorList>
    </citation>
    <scope>NUCLEOTIDE SEQUENCE [LARGE SCALE GENOMIC DNA]</scope>
    <source>
        <strain evidence="6">BUT 6</strain>
    </source>
</reference>
<dbReference type="OrthoDB" id="319586at2"/>
<feature type="transmembrane region" description="Helical" evidence="4">
    <location>
        <begin position="157"/>
        <end position="175"/>
    </location>
</feature>
<evidence type="ECO:0000256" key="4">
    <source>
        <dbReference type="SAM" id="Phobius"/>
    </source>
</evidence>
<name>S3UYH5_9LEPT</name>
<organism evidence="6 7">
    <name type="scientific">Leptospira fainei serovar Hurstbridge str. BUT 6</name>
    <dbReference type="NCBI Taxonomy" id="1193011"/>
    <lineage>
        <taxon>Bacteria</taxon>
        <taxon>Pseudomonadati</taxon>
        <taxon>Spirochaetota</taxon>
        <taxon>Spirochaetia</taxon>
        <taxon>Leptospirales</taxon>
        <taxon>Leptospiraceae</taxon>
        <taxon>Leptospira</taxon>
    </lineage>
</organism>
<sequence length="375" mass="41858">MNRILGFSVLFGASLAWLLALGQIFKSGKTSIYWLLAGMLFLLGIWQGQTALNLLDSPPEVLAPYSLLNLPAAYAFVPLFYAFGRKLSEPDFESKKWGFISLLLAVASLLLELYYLGYWANEEKLSWKELALAVWADPNENFTPPLLLRLFSYGPRFLSILVSGLLVVHASSATGKDADWPRQRASIILLSIAGGAGAGLSMYAQWLGRLKSDLHGYGAMIVTLSICGIYFYAQRFPLGIEFSKSLIGTRKSRLTGLDRSAVGFRLRTCMETERVYTTEDLTLSMLASLVSFEGPKITPEQLSEFINSEYKKNFNQFVNEYRIKEACEQLLEQKGRSVLTIALSVGFNSKSSFHSAFKNFTGMSPVEYRESRLKG</sequence>
<feature type="transmembrane region" description="Helical" evidence="4">
    <location>
        <begin position="32"/>
        <end position="49"/>
    </location>
</feature>
<feature type="transmembrane region" description="Helical" evidence="4">
    <location>
        <begin position="6"/>
        <end position="25"/>
    </location>
</feature>
<keyword evidence="2 6" id="KW-0238">DNA-binding</keyword>
<keyword evidence="3" id="KW-0804">Transcription</keyword>
<dbReference type="AlphaFoldDB" id="S3UYH5"/>
<evidence type="ECO:0000256" key="3">
    <source>
        <dbReference type="ARBA" id="ARBA00023163"/>
    </source>
</evidence>
<dbReference type="GO" id="GO:0043565">
    <property type="term" value="F:sequence-specific DNA binding"/>
    <property type="evidence" value="ECO:0007669"/>
    <property type="project" value="InterPro"/>
</dbReference>
<dbReference type="Gene3D" id="1.10.10.60">
    <property type="entry name" value="Homeodomain-like"/>
    <property type="match status" value="1"/>
</dbReference>
<dbReference type="SMART" id="SM00342">
    <property type="entry name" value="HTH_ARAC"/>
    <property type="match status" value="1"/>
</dbReference>
<keyword evidence="4" id="KW-0812">Transmembrane</keyword>
<dbReference type="PROSITE" id="PS01124">
    <property type="entry name" value="HTH_ARAC_FAMILY_2"/>
    <property type="match status" value="1"/>
</dbReference>
<keyword evidence="4" id="KW-0472">Membrane</keyword>
<proteinExistence type="predicted"/>
<dbReference type="PANTHER" id="PTHR43280:SF29">
    <property type="entry name" value="ARAC-FAMILY TRANSCRIPTIONAL REGULATOR"/>
    <property type="match status" value="1"/>
</dbReference>
<dbReference type="InterPro" id="IPR018062">
    <property type="entry name" value="HTH_AraC-typ_CS"/>
</dbReference>
<dbReference type="InterPro" id="IPR020449">
    <property type="entry name" value="Tscrpt_reg_AraC-type_HTH"/>
</dbReference>
<accession>S3UYH5</accession>
<dbReference type="PROSITE" id="PS00041">
    <property type="entry name" value="HTH_ARAC_FAMILY_1"/>
    <property type="match status" value="1"/>
</dbReference>
<evidence type="ECO:0000259" key="5">
    <source>
        <dbReference type="PROSITE" id="PS01124"/>
    </source>
</evidence>
<feature type="transmembrane region" description="Helical" evidence="4">
    <location>
        <begin position="214"/>
        <end position="233"/>
    </location>
</feature>
<dbReference type="Proteomes" id="UP000014540">
    <property type="component" value="Unassembled WGS sequence"/>
</dbReference>
<feature type="domain" description="HTH araC/xylS-type" evidence="5">
    <location>
        <begin position="297"/>
        <end position="371"/>
    </location>
</feature>
<evidence type="ECO:0000313" key="6">
    <source>
        <dbReference type="EMBL" id="EPG75466.1"/>
    </source>
</evidence>
<protein>
    <submittedName>
        <fullName evidence="6">DNA-binding helix-turn-helix protein</fullName>
    </submittedName>
</protein>
<feature type="transmembrane region" description="Helical" evidence="4">
    <location>
        <begin position="96"/>
        <end position="117"/>
    </location>
</feature>
<keyword evidence="4" id="KW-1133">Transmembrane helix</keyword>
<feature type="transmembrane region" description="Helical" evidence="4">
    <location>
        <begin position="61"/>
        <end position="84"/>
    </location>
</feature>
<comment type="caution">
    <text evidence="6">The sequence shown here is derived from an EMBL/GenBank/DDBJ whole genome shotgun (WGS) entry which is preliminary data.</text>
</comment>
<dbReference type="InterPro" id="IPR009057">
    <property type="entry name" value="Homeodomain-like_sf"/>
</dbReference>
<dbReference type="RefSeq" id="WP_016548554.1">
    <property type="nucleotide sequence ID" value="NZ_AKWZ02000003.1"/>
</dbReference>
<dbReference type="Pfam" id="PF12833">
    <property type="entry name" value="HTH_18"/>
    <property type="match status" value="1"/>
</dbReference>